<name>A0ABU6PZ40_9BACL</name>
<accession>A0ABU6PZ40</accession>
<evidence type="ECO:0000313" key="1">
    <source>
        <dbReference type="EMBL" id="MED5019338.1"/>
    </source>
</evidence>
<comment type="caution">
    <text evidence="1">The sequence shown here is derived from an EMBL/GenBank/DDBJ whole genome shotgun (WGS) entry which is preliminary data.</text>
</comment>
<dbReference type="EMBL" id="JARTLD010000047">
    <property type="protein sequence ID" value="MED5019338.1"/>
    <property type="molecule type" value="Genomic_DNA"/>
</dbReference>
<proteinExistence type="predicted"/>
<gene>
    <name evidence="1" type="ORF">P9847_18715</name>
</gene>
<dbReference type="Proteomes" id="UP001343257">
    <property type="component" value="Unassembled WGS sequence"/>
</dbReference>
<reference evidence="1 2" key="1">
    <citation type="submission" date="2023-03" db="EMBL/GenBank/DDBJ databases">
        <title>Bacillus Genome Sequencing.</title>
        <authorList>
            <person name="Dunlap C."/>
        </authorList>
    </citation>
    <scope>NUCLEOTIDE SEQUENCE [LARGE SCALE GENOMIC DNA]</scope>
    <source>
        <strain evidence="1 2">NRS-52</strain>
    </source>
</reference>
<sequence>MSQWGDAPRIQGPPETQDLSVIMGYVKDLANTVAKMAKEVEFILNGNVAFDNIRTNGIQAKNIKAEAITTDKIQAGAVTADKITVNQLSAISANLGHIVAGLIESVQIFGSYIATSYGGYPRVEMSNTDNMFGAYKSGNNAIQIYSPSDRFSPIIKFITPLGVAYILYDIEANAIAISSNDANININTNGEVNILGRKGVWINGQQVADPI</sequence>
<keyword evidence="2" id="KW-1185">Reference proteome</keyword>
<organism evidence="1 2">
    <name type="scientific">Paenibacillus chibensis</name>
    <dbReference type="NCBI Taxonomy" id="59846"/>
    <lineage>
        <taxon>Bacteria</taxon>
        <taxon>Bacillati</taxon>
        <taxon>Bacillota</taxon>
        <taxon>Bacilli</taxon>
        <taxon>Bacillales</taxon>
        <taxon>Paenibacillaceae</taxon>
        <taxon>Paenibacillus</taxon>
    </lineage>
</organism>
<protein>
    <submittedName>
        <fullName evidence="1">Uncharacterized protein</fullName>
    </submittedName>
</protein>
<evidence type="ECO:0000313" key="2">
    <source>
        <dbReference type="Proteomes" id="UP001343257"/>
    </source>
</evidence>
<dbReference type="RefSeq" id="WP_328280238.1">
    <property type="nucleotide sequence ID" value="NZ_JARTLD010000047.1"/>
</dbReference>